<evidence type="ECO:0000256" key="2">
    <source>
        <dbReference type="SAM" id="SignalP"/>
    </source>
</evidence>
<dbReference type="InterPro" id="IPR016047">
    <property type="entry name" value="M23ase_b-sheet_dom"/>
</dbReference>
<dbReference type="EMBL" id="WUWG01000001">
    <property type="protein sequence ID" value="MXU64966.1"/>
    <property type="molecule type" value="Genomic_DNA"/>
</dbReference>
<keyword evidence="1" id="KW-0175">Coiled coil</keyword>
<evidence type="ECO:0000313" key="5">
    <source>
        <dbReference type="Proteomes" id="UP000436016"/>
    </source>
</evidence>
<accession>A0A6B0TM41</accession>
<feature type="domain" description="M23ase beta-sheet core" evidence="3">
    <location>
        <begin position="266"/>
        <end position="372"/>
    </location>
</feature>
<proteinExistence type="predicted"/>
<dbReference type="Proteomes" id="UP000436016">
    <property type="component" value="Unassembled WGS sequence"/>
</dbReference>
<keyword evidence="5" id="KW-1185">Reference proteome</keyword>
<dbReference type="AlphaFoldDB" id="A0A6B0TM41"/>
<dbReference type="Gene3D" id="2.70.70.10">
    <property type="entry name" value="Glucose Permease (Domain IIA)"/>
    <property type="match status" value="1"/>
</dbReference>
<gene>
    <name evidence="4" type="ORF">GSH16_05875</name>
</gene>
<reference evidence="4 5" key="1">
    <citation type="submission" date="2019-12" db="EMBL/GenBank/DDBJ databases">
        <title>Strain KN286 was isolated from seawater, which was collected from Caroline Seamount in the tropical western Pacific.</title>
        <authorList>
            <person name="Wang Q."/>
        </authorList>
    </citation>
    <scope>NUCLEOTIDE SEQUENCE [LARGE SCALE GENOMIC DNA]</scope>
    <source>
        <strain evidence="4 5">KN286</strain>
    </source>
</reference>
<dbReference type="RefSeq" id="WP_160852806.1">
    <property type="nucleotide sequence ID" value="NZ_WUWG01000001.1"/>
</dbReference>
<sequence>MTGRLALPLLAALALTVGSFVAAQTPSGSAGDTARAAALIRNAAAALADARSAANRGQALAAAARAYETALVALRDAIRRTSVAEQALSGQLAERAEARDRLLDMLGRMERVREPDTLIHPEGALATARAAMIVSEILPGLRREAEALATATRRLAELQAEQRLLQEDLRIGLDGIEQVRAQLAAALERSGDLPPRYADSSARMAQMAEDSASLDAFAASLVAAGLADAAPGSDPLTADGRLPPPVAGSVLRAFGDADAAGIERPGLVLRAPPLSVVTAPVDATVRYAGPFLDYGLVAILEPHADLLLVLAGLDQLYLREGDVVRGGDPVGALGGQAPQADEFLIEATDGTGGTFQETLYIEVRQRGEAVDPADWFALSETDPSEQQGKAE</sequence>
<evidence type="ECO:0000313" key="4">
    <source>
        <dbReference type="EMBL" id="MXU64966.1"/>
    </source>
</evidence>
<dbReference type="SUPFAM" id="SSF51261">
    <property type="entry name" value="Duplicated hybrid motif"/>
    <property type="match status" value="1"/>
</dbReference>
<organism evidence="4 5">
    <name type="scientific">Oceanomicrobium pacificus</name>
    <dbReference type="NCBI Taxonomy" id="2692916"/>
    <lineage>
        <taxon>Bacteria</taxon>
        <taxon>Pseudomonadati</taxon>
        <taxon>Pseudomonadota</taxon>
        <taxon>Alphaproteobacteria</taxon>
        <taxon>Rhodobacterales</taxon>
        <taxon>Paracoccaceae</taxon>
        <taxon>Oceanomicrobium</taxon>
    </lineage>
</organism>
<dbReference type="Pfam" id="PF01551">
    <property type="entry name" value="Peptidase_M23"/>
    <property type="match status" value="1"/>
</dbReference>
<evidence type="ECO:0000256" key="1">
    <source>
        <dbReference type="SAM" id="Coils"/>
    </source>
</evidence>
<evidence type="ECO:0000259" key="3">
    <source>
        <dbReference type="Pfam" id="PF01551"/>
    </source>
</evidence>
<comment type="caution">
    <text evidence="4">The sequence shown here is derived from an EMBL/GenBank/DDBJ whole genome shotgun (WGS) entry which is preliminary data.</text>
</comment>
<feature type="chain" id="PRO_5025331853" evidence="2">
    <location>
        <begin position="23"/>
        <end position="391"/>
    </location>
</feature>
<name>A0A6B0TM41_9RHOB</name>
<protein>
    <submittedName>
        <fullName evidence="4">Peptidoglycan DD-metalloendopeptidase family protein</fullName>
    </submittedName>
</protein>
<feature type="coiled-coil region" evidence="1">
    <location>
        <begin position="141"/>
        <end position="168"/>
    </location>
</feature>
<dbReference type="InterPro" id="IPR011055">
    <property type="entry name" value="Dup_hybrid_motif"/>
</dbReference>
<keyword evidence="2" id="KW-0732">Signal</keyword>
<feature type="signal peptide" evidence="2">
    <location>
        <begin position="1"/>
        <end position="22"/>
    </location>
</feature>